<dbReference type="WBParaSite" id="nOo.2.0.1.t02702-RA">
    <property type="protein sequence ID" value="nOo.2.0.1.t02702-RA"/>
    <property type="gene ID" value="nOo.2.0.1.g02702"/>
</dbReference>
<keyword evidence="3" id="KW-1185">Reference proteome</keyword>
<dbReference type="Gene3D" id="3.30.420.10">
    <property type="entry name" value="Ribonuclease H-like superfamily/Ribonuclease H"/>
    <property type="match status" value="1"/>
</dbReference>
<organism evidence="4">
    <name type="scientific">Onchocerca ochengi</name>
    <name type="common">Filarial nematode worm</name>
    <dbReference type="NCBI Taxonomy" id="42157"/>
    <lineage>
        <taxon>Eukaryota</taxon>
        <taxon>Metazoa</taxon>
        <taxon>Ecdysozoa</taxon>
        <taxon>Nematoda</taxon>
        <taxon>Chromadorea</taxon>
        <taxon>Rhabditida</taxon>
        <taxon>Spirurina</taxon>
        <taxon>Spiruromorpha</taxon>
        <taxon>Filarioidea</taxon>
        <taxon>Onchocercidae</taxon>
        <taxon>Onchocerca</taxon>
    </lineage>
</organism>
<evidence type="ECO:0000313" key="2">
    <source>
        <dbReference type="EMBL" id="VDK66858.1"/>
    </source>
</evidence>
<dbReference type="PANTHER" id="PTHR47331">
    <property type="entry name" value="PHD-TYPE DOMAIN-CONTAINING PROTEIN"/>
    <property type="match status" value="1"/>
</dbReference>
<reference evidence="2 3" key="2">
    <citation type="submission" date="2018-08" db="EMBL/GenBank/DDBJ databases">
        <authorList>
            <person name="Laetsch R D."/>
            <person name="Stevens L."/>
            <person name="Kumar S."/>
            <person name="Blaxter L. M."/>
        </authorList>
    </citation>
    <scope>NUCLEOTIDE SEQUENCE [LARGE SCALE GENOMIC DNA]</scope>
</reference>
<reference evidence="4" key="1">
    <citation type="submission" date="2016-06" db="UniProtKB">
        <authorList>
            <consortium name="WormBaseParasite"/>
        </authorList>
    </citation>
    <scope>IDENTIFICATION</scope>
</reference>
<gene>
    <name evidence="2" type="ORF">NOO_LOCUS2702</name>
</gene>
<dbReference type="AlphaFoldDB" id="A0A182E3Y8"/>
<evidence type="ECO:0000313" key="4">
    <source>
        <dbReference type="WBParaSite" id="nOo.2.0.1.t02702-RA"/>
    </source>
</evidence>
<dbReference type="EMBL" id="UYRW01000449">
    <property type="protein sequence ID" value="VDK66858.1"/>
    <property type="molecule type" value="Genomic_DNA"/>
</dbReference>
<proteinExistence type="predicted"/>
<dbReference type="Pfam" id="PF18701">
    <property type="entry name" value="DUF5641"/>
    <property type="match status" value="1"/>
</dbReference>
<sequence length="183" mass="21119">MVKGWIDFFTCFTRRAVHLELVQNLIAESFLRVLRRFVTRCGYPELVLSDNVETRSPHENETVLLNESDIPHGMWKLARIKAIKRGWDGKISTVTIQMSNGKLLDRPINELYPLKVDDSECLENQSHTSSSSHSKRHCKWASDIPFNIPQKWNSENASEQNFTSMKVGGLYTDLCEDTCNRMQ</sequence>
<evidence type="ECO:0000259" key="1">
    <source>
        <dbReference type="Pfam" id="PF18701"/>
    </source>
</evidence>
<dbReference type="OrthoDB" id="5866837at2759"/>
<name>A0A182E3Y8_ONCOC</name>
<dbReference type="InterPro" id="IPR040676">
    <property type="entry name" value="DUF5641"/>
</dbReference>
<protein>
    <submittedName>
        <fullName evidence="4">DUF5641 domain-containing protein</fullName>
    </submittedName>
</protein>
<dbReference type="InterPro" id="IPR036397">
    <property type="entry name" value="RNaseH_sf"/>
</dbReference>
<feature type="domain" description="DUF5641" evidence="1">
    <location>
        <begin position="54"/>
        <end position="114"/>
    </location>
</feature>
<accession>A0A182E3Y8</accession>
<dbReference type="PANTHER" id="PTHR47331:SF6">
    <property type="entry name" value="DOUBLECORTIN DOMAIN-CONTAINING PROTEIN"/>
    <property type="match status" value="1"/>
</dbReference>
<evidence type="ECO:0000313" key="3">
    <source>
        <dbReference type="Proteomes" id="UP000271087"/>
    </source>
</evidence>
<dbReference type="STRING" id="42157.A0A182E3Y8"/>
<dbReference type="Proteomes" id="UP000271087">
    <property type="component" value="Unassembled WGS sequence"/>
</dbReference>
<dbReference type="GO" id="GO:0003676">
    <property type="term" value="F:nucleic acid binding"/>
    <property type="evidence" value="ECO:0007669"/>
    <property type="project" value="InterPro"/>
</dbReference>